<dbReference type="PANTHER" id="PTHR32063:SF18">
    <property type="entry name" value="CATION EFFLUX SYSTEM PROTEIN"/>
    <property type="match status" value="1"/>
</dbReference>
<dbReference type="Gene3D" id="3.30.70.1430">
    <property type="entry name" value="Multidrug efflux transporter AcrB pore domain"/>
    <property type="match status" value="2"/>
</dbReference>
<dbReference type="SUPFAM" id="SSF82866">
    <property type="entry name" value="Multidrug efflux transporter AcrB transmembrane domain"/>
    <property type="match status" value="2"/>
</dbReference>
<evidence type="ECO:0000313" key="3">
    <source>
        <dbReference type="Proteomes" id="UP000559117"/>
    </source>
</evidence>
<dbReference type="GO" id="GO:0005886">
    <property type="term" value="C:plasma membrane"/>
    <property type="evidence" value="ECO:0007669"/>
    <property type="project" value="TreeGrafter"/>
</dbReference>
<name>A0A840UQK6_9FIRM</name>
<protein>
    <submittedName>
        <fullName evidence="2">Multidrug efflux pump subunit AcrB</fullName>
    </submittedName>
</protein>
<dbReference type="GO" id="GO:0042910">
    <property type="term" value="F:xenobiotic transmembrane transporter activity"/>
    <property type="evidence" value="ECO:0007669"/>
    <property type="project" value="TreeGrafter"/>
</dbReference>
<dbReference type="SUPFAM" id="SSF82714">
    <property type="entry name" value="Multidrug efflux transporter AcrB TolC docking domain, DN and DC subdomains"/>
    <property type="match status" value="2"/>
</dbReference>
<dbReference type="AlphaFoldDB" id="A0A840UQK6"/>
<accession>A0A840UQK6</accession>
<dbReference type="EMBL" id="JACHFH010000030">
    <property type="protein sequence ID" value="MBB5336998.1"/>
    <property type="molecule type" value="Genomic_DNA"/>
</dbReference>
<evidence type="ECO:0000256" key="1">
    <source>
        <dbReference type="SAM" id="Phobius"/>
    </source>
</evidence>
<dbReference type="InterPro" id="IPR027463">
    <property type="entry name" value="AcrB_DN_DC_subdom"/>
</dbReference>
<dbReference type="Gene3D" id="3.30.2090.10">
    <property type="entry name" value="Multidrug efflux transporter AcrB TolC docking domain, DN and DC subdomains"/>
    <property type="match status" value="2"/>
</dbReference>
<feature type="transmembrane region" description="Helical" evidence="1">
    <location>
        <begin position="983"/>
        <end position="1008"/>
    </location>
</feature>
<feature type="transmembrane region" description="Helical" evidence="1">
    <location>
        <begin position="526"/>
        <end position="545"/>
    </location>
</feature>
<dbReference type="PANTHER" id="PTHR32063">
    <property type="match status" value="1"/>
</dbReference>
<dbReference type="InterPro" id="IPR001036">
    <property type="entry name" value="Acrflvin-R"/>
</dbReference>
<dbReference type="Pfam" id="PF00873">
    <property type="entry name" value="ACR_tran"/>
    <property type="match status" value="1"/>
</dbReference>
<organism evidence="2 3">
    <name type="scientific">Pectinatus brassicae</name>
    <dbReference type="NCBI Taxonomy" id="862415"/>
    <lineage>
        <taxon>Bacteria</taxon>
        <taxon>Bacillati</taxon>
        <taxon>Bacillota</taxon>
        <taxon>Negativicutes</taxon>
        <taxon>Selenomonadales</taxon>
        <taxon>Selenomonadaceae</taxon>
        <taxon>Pectinatus</taxon>
    </lineage>
</organism>
<feature type="transmembrane region" description="Helical" evidence="1">
    <location>
        <begin position="387"/>
        <end position="407"/>
    </location>
</feature>
<feature type="transmembrane region" description="Helical" evidence="1">
    <location>
        <begin position="857"/>
        <end position="875"/>
    </location>
</feature>
<gene>
    <name evidence="2" type="ORF">HNR32_002154</name>
</gene>
<keyword evidence="1" id="KW-1133">Transmembrane helix</keyword>
<sequence>MKNLTELSLKNKDLVWYFIIIIFIIGIFSYFKLGRMEDPSFTIRQMIVSVSWPGATAKQMQEQVTDKLEKKLQDTPGLDYIKSSSRPGQSIIYVALRQDVDSSKIRSTWKEVRNLCEDEKVNLPDGVYGPYYNDRFDDVYGSIYAVTGKDYSYEELRQQAEKIRRLIVDLPQVQKVELLGVQEEKIYISISNEKLAELGISPQTISNTIKTQNELTPAGMIQTTSDNVYIRYSGILDSINSIENIPISANGKNFRLGDIASVTHGYSDPPDPKMYFNGKPAIGIAVSMQAGGNILNLGHNLNSLVGKIKPDMPLGMEIHQVSDQPQVVQESISEFISTLREAIIIILAVSFLSLGLRTGLVVAGCIPLVLAGVFALMYLLDINLQKVSLGALIISLGLLVDDAIIAVEMMSVQLENGLDRFKAACYAFNATAKPMLTGTLITCAGFIPVAFAKGMASEFCKSLFPVISIALCLSWLVSVMVAPLFGYYLIRIKTSDTAHKTKQLYQSKFYILFRKILIYCLEHKKIILSSTIALFILAVYSLHFIKQEFFPPSLRPEIIVDMQLPEGSSLKASEETSNKFAAFLNKNNQHIKNFSYYVGKGSPRFVLTTDPQLPADNFSQFIIVAKDVNTRKELTNEIENELNNNFPSVRSNIKFIQTGPPADYPIMLRVSGYDKDKVRTLANKVSTLIAKDPNNKDIHLNWNEKSKIMHLELDQNKLRALGVTGNSIAQTLYGEINGLSSAQYYFKDRTIGITFRINNNTHTNLSDIGNLPIYLGTAGYVPLDQIAKITYSAEDGLIWRRNLKPTITVEANINSGTANDAAQKAYDATKILRDDLPLGYSIEAGGSLADSTDAVNFLLVPIPVMIFVIMTLLMIQLRNGKLLMLTLLTAPLSIIGVSFGMLFLGKAMGFVAQLGILALSGMIIRNSIILIDQIQKHIAAGETPWNAVINSAVLRFRPIMLTAAAAILGMLPLMSSSFWGPMAAAIACGLLIATVLTLLVLPTMYAACYKIKKDI</sequence>
<comment type="caution">
    <text evidence="2">The sequence shown here is derived from an EMBL/GenBank/DDBJ whole genome shotgun (WGS) entry which is preliminary data.</text>
</comment>
<feature type="transmembrane region" description="Helical" evidence="1">
    <location>
        <begin position="952"/>
        <end position="971"/>
    </location>
</feature>
<dbReference type="Gene3D" id="3.30.70.1320">
    <property type="entry name" value="Multidrug efflux transporter AcrB pore domain like"/>
    <property type="match status" value="1"/>
</dbReference>
<keyword evidence="1" id="KW-0472">Membrane</keyword>
<dbReference type="RefSeq" id="WP_183862453.1">
    <property type="nucleotide sequence ID" value="NZ_JACHFH010000030.1"/>
</dbReference>
<dbReference type="Gene3D" id="1.20.1640.10">
    <property type="entry name" value="Multidrug efflux transporter AcrB transmembrane domain"/>
    <property type="match status" value="2"/>
</dbReference>
<dbReference type="PRINTS" id="PR00702">
    <property type="entry name" value="ACRIFLAVINRP"/>
</dbReference>
<dbReference type="Gene3D" id="3.30.70.1440">
    <property type="entry name" value="Multidrug efflux transporter AcrB pore domain"/>
    <property type="match status" value="1"/>
</dbReference>
<feature type="transmembrane region" description="Helical" evidence="1">
    <location>
        <begin position="910"/>
        <end position="931"/>
    </location>
</feature>
<feature type="transmembrane region" description="Helical" evidence="1">
    <location>
        <begin position="360"/>
        <end position="380"/>
    </location>
</feature>
<keyword evidence="1" id="KW-0812">Transmembrane</keyword>
<feature type="transmembrane region" description="Helical" evidence="1">
    <location>
        <begin position="463"/>
        <end position="490"/>
    </location>
</feature>
<feature type="transmembrane region" description="Helical" evidence="1">
    <location>
        <begin position="14"/>
        <end position="31"/>
    </location>
</feature>
<proteinExistence type="predicted"/>
<dbReference type="Proteomes" id="UP000559117">
    <property type="component" value="Unassembled WGS sequence"/>
</dbReference>
<reference evidence="2 3" key="1">
    <citation type="submission" date="2020-08" db="EMBL/GenBank/DDBJ databases">
        <title>Genomic Encyclopedia of Type Strains, Phase IV (KMG-IV): sequencing the most valuable type-strain genomes for metagenomic binning, comparative biology and taxonomic classification.</title>
        <authorList>
            <person name="Goeker M."/>
        </authorList>
    </citation>
    <scope>NUCLEOTIDE SEQUENCE [LARGE SCALE GENOMIC DNA]</scope>
    <source>
        <strain evidence="2 3">DSM 24661</strain>
    </source>
</reference>
<dbReference type="SUPFAM" id="SSF82693">
    <property type="entry name" value="Multidrug efflux transporter AcrB pore domain, PN1, PN2, PC1 and PC2 subdomains"/>
    <property type="match status" value="2"/>
</dbReference>
<evidence type="ECO:0000313" key="2">
    <source>
        <dbReference type="EMBL" id="MBB5336998.1"/>
    </source>
</evidence>
<feature type="transmembrane region" description="Helical" evidence="1">
    <location>
        <begin position="882"/>
        <end position="904"/>
    </location>
</feature>
<keyword evidence="3" id="KW-1185">Reference proteome</keyword>